<evidence type="ECO:0000313" key="10">
    <source>
        <dbReference type="Proteomes" id="UP000295341"/>
    </source>
</evidence>
<feature type="transmembrane region" description="Helical" evidence="6">
    <location>
        <begin position="32"/>
        <end position="55"/>
    </location>
</feature>
<feature type="domain" description="Polysaccharide chain length determinant N-terminal" evidence="7">
    <location>
        <begin position="15"/>
        <end position="115"/>
    </location>
</feature>
<sequence length="292" mass="31865">MTDRAEGSTASRDDDELDLRELLLKLWARRGLILLCTGIGAVAAIIYALLATPVFRAEALLSIREDEQRSVLANAAGQLGGLADLSGLSIPGSKDKAVAVATLKSRALIEQFITDRKLVDVLLDGDGILGTKKPPTVWEAHRKFVMRMFQVGEDRKTGLVTVAIEWKDPQQATDWVTDIVARTDAHLRRTAIEESEKNLAYLEAQAKGTNVIEIRQALFRLAETEIKKLMLAKGSGEYVIKTVDPARVPERKIRPKRALIAAAGTLLGGMLGVFLVLVLPPRPARAARSMPS</sequence>
<feature type="domain" description="Tyrosine-protein kinase G-rich" evidence="8">
    <location>
        <begin position="239"/>
        <end position="278"/>
    </location>
</feature>
<dbReference type="InterPro" id="IPR050445">
    <property type="entry name" value="Bact_polysacc_biosynth/exp"/>
</dbReference>
<feature type="transmembrane region" description="Helical" evidence="6">
    <location>
        <begin position="258"/>
        <end position="279"/>
    </location>
</feature>
<comment type="caution">
    <text evidence="9">The sequence shown here is derived from an EMBL/GenBank/DDBJ whole genome shotgun (WGS) entry which is preliminary data.</text>
</comment>
<keyword evidence="9" id="KW-0418">Kinase</keyword>
<dbReference type="Pfam" id="PF02706">
    <property type="entry name" value="Wzz"/>
    <property type="match status" value="1"/>
</dbReference>
<gene>
    <name evidence="9" type="ORF">DFR24_4406</name>
</gene>
<dbReference type="GO" id="GO:0005886">
    <property type="term" value="C:plasma membrane"/>
    <property type="evidence" value="ECO:0007669"/>
    <property type="project" value="UniProtKB-SubCell"/>
</dbReference>
<dbReference type="AlphaFoldDB" id="A0A4S3K8J7"/>
<keyword evidence="9" id="KW-0808">Transferase</keyword>
<keyword evidence="2" id="KW-1003">Cell membrane</keyword>
<evidence type="ECO:0000256" key="4">
    <source>
        <dbReference type="ARBA" id="ARBA00022989"/>
    </source>
</evidence>
<evidence type="ECO:0000256" key="2">
    <source>
        <dbReference type="ARBA" id="ARBA00022475"/>
    </source>
</evidence>
<keyword evidence="3 6" id="KW-0812">Transmembrane</keyword>
<evidence type="ECO:0000259" key="7">
    <source>
        <dbReference type="Pfam" id="PF02706"/>
    </source>
</evidence>
<evidence type="ECO:0000256" key="1">
    <source>
        <dbReference type="ARBA" id="ARBA00004651"/>
    </source>
</evidence>
<dbReference type="Proteomes" id="UP000295341">
    <property type="component" value="Unassembled WGS sequence"/>
</dbReference>
<name>A0A4S3K8J7_9GAMM</name>
<dbReference type="InterPro" id="IPR003856">
    <property type="entry name" value="LPS_length_determ_N"/>
</dbReference>
<evidence type="ECO:0000259" key="8">
    <source>
        <dbReference type="Pfam" id="PF13807"/>
    </source>
</evidence>
<dbReference type="GO" id="GO:0004713">
    <property type="term" value="F:protein tyrosine kinase activity"/>
    <property type="evidence" value="ECO:0007669"/>
    <property type="project" value="TreeGrafter"/>
</dbReference>
<evidence type="ECO:0000256" key="3">
    <source>
        <dbReference type="ARBA" id="ARBA00022692"/>
    </source>
</evidence>
<dbReference type="PANTHER" id="PTHR32309">
    <property type="entry name" value="TYROSINE-PROTEIN KINASE"/>
    <property type="match status" value="1"/>
</dbReference>
<protein>
    <submittedName>
        <fullName evidence="9">Putative tyrosine kinase-like protein</fullName>
    </submittedName>
</protein>
<dbReference type="PANTHER" id="PTHR32309:SF13">
    <property type="entry name" value="FERRIC ENTEROBACTIN TRANSPORT PROTEIN FEPE"/>
    <property type="match status" value="1"/>
</dbReference>
<proteinExistence type="predicted"/>
<evidence type="ECO:0000256" key="6">
    <source>
        <dbReference type="SAM" id="Phobius"/>
    </source>
</evidence>
<keyword evidence="10" id="KW-1185">Reference proteome</keyword>
<dbReference type="OrthoDB" id="9775724at2"/>
<evidence type="ECO:0000313" key="9">
    <source>
        <dbReference type="EMBL" id="TDU24143.1"/>
    </source>
</evidence>
<dbReference type="InterPro" id="IPR032807">
    <property type="entry name" value="GNVR"/>
</dbReference>
<keyword evidence="5 6" id="KW-0472">Membrane</keyword>
<organism evidence="9 10">
    <name type="scientific">Panacagrimonas perspica</name>
    <dbReference type="NCBI Taxonomy" id="381431"/>
    <lineage>
        <taxon>Bacteria</taxon>
        <taxon>Pseudomonadati</taxon>
        <taxon>Pseudomonadota</taxon>
        <taxon>Gammaproteobacteria</taxon>
        <taxon>Nevskiales</taxon>
        <taxon>Nevskiaceae</taxon>
        <taxon>Panacagrimonas</taxon>
    </lineage>
</organism>
<dbReference type="EMBL" id="SOBT01000012">
    <property type="protein sequence ID" value="TDU24143.1"/>
    <property type="molecule type" value="Genomic_DNA"/>
</dbReference>
<evidence type="ECO:0000256" key="5">
    <source>
        <dbReference type="ARBA" id="ARBA00023136"/>
    </source>
</evidence>
<dbReference type="Pfam" id="PF13807">
    <property type="entry name" value="GNVR"/>
    <property type="match status" value="1"/>
</dbReference>
<keyword evidence="4 6" id="KW-1133">Transmembrane helix</keyword>
<reference evidence="9 10" key="1">
    <citation type="submission" date="2019-03" db="EMBL/GenBank/DDBJ databases">
        <title>Genomic Encyclopedia of Type Strains, Phase IV (KMG-IV): sequencing the most valuable type-strain genomes for metagenomic binning, comparative biology and taxonomic classification.</title>
        <authorList>
            <person name="Goeker M."/>
        </authorList>
    </citation>
    <scope>NUCLEOTIDE SEQUENCE [LARGE SCALE GENOMIC DNA]</scope>
    <source>
        <strain evidence="9 10">DSM 26377</strain>
    </source>
</reference>
<dbReference type="RefSeq" id="WP_133883567.1">
    <property type="nucleotide sequence ID" value="NZ_MWIN01000003.1"/>
</dbReference>
<comment type="subcellular location">
    <subcellularLocation>
        <location evidence="1">Cell membrane</location>
        <topology evidence="1">Multi-pass membrane protein</topology>
    </subcellularLocation>
</comment>
<accession>A0A4S3K8J7</accession>